<dbReference type="Proteomes" id="UP001279734">
    <property type="component" value="Unassembled WGS sequence"/>
</dbReference>
<comment type="similarity">
    <text evidence="1">Belongs to the Di19 family.</text>
</comment>
<feature type="domain" description="Di19 C-terminal" evidence="3">
    <location>
        <begin position="127"/>
        <end position="208"/>
    </location>
</feature>
<evidence type="ECO:0000259" key="3">
    <source>
        <dbReference type="Pfam" id="PF14571"/>
    </source>
</evidence>
<dbReference type="InterPro" id="IPR033347">
    <property type="entry name" value="Di19"/>
</dbReference>
<reference evidence="4" key="1">
    <citation type="submission" date="2023-05" db="EMBL/GenBank/DDBJ databases">
        <title>Nepenthes gracilis genome sequencing.</title>
        <authorList>
            <person name="Fukushima K."/>
        </authorList>
    </citation>
    <scope>NUCLEOTIDE SEQUENCE</scope>
    <source>
        <strain evidence="4">SING2019-196</strain>
    </source>
</reference>
<sequence length="237" mass="26454">MDSDCWTSRLAVAKRQFNLHHRLRSAASHLDQLNSDEFEVEDDRVRPDISCPYCYEDFDIASLCIHLEDDHSSESTPTVCPICSVKVARDMLSHITLHHGHFVSLTKDYLQRHHRLRRVAIPSSQAISILGQDLREAHLQVLFGGSGFRSNTANTTNTVIDPFLSSCALSFPSSEVDEISKSIGTSTEDSSAKNPTSANLWKPSFDSSRENIFADLLDANVNGNQNLSVRGRLKARK</sequence>
<organism evidence="4 5">
    <name type="scientific">Nepenthes gracilis</name>
    <name type="common">Slender pitcher plant</name>
    <dbReference type="NCBI Taxonomy" id="150966"/>
    <lineage>
        <taxon>Eukaryota</taxon>
        <taxon>Viridiplantae</taxon>
        <taxon>Streptophyta</taxon>
        <taxon>Embryophyta</taxon>
        <taxon>Tracheophyta</taxon>
        <taxon>Spermatophyta</taxon>
        <taxon>Magnoliopsida</taxon>
        <taxon>eudicotyledons</taxon>
        <taxon>Gunneridae</taxon>
        <taxon>Pentapetalae</taxon>
        <taxon>Caryophyllales</taxon>
        <taxon>Nepenthaceae</taxon>
        <taxon>Nepenthes</taxon>
    </lineage>
</organism>
<feature type="domain" description="Di19 zinc-binding" evidence="2">
    <location>
        <begin position="49"/>
        <end position="100"/>
    </location>
</feature>
<dbReference type="Pfam" id="PF05605">
    <property type="entry name" value="zf-Di19"/>
    <property type="match status" value="1"/>
</dbReference>
<comment type="caution">
    <text evidence="4">The sequence shown here is derived from an EMBL/GenBank/DDBJ whole genome shotgun (WGS) entry which is preliminary data.</text>
</comment>
<proteinExistence type="inferred from homology"/>
<dbReference type="EMBL" id="BSYO01000005">
    <property type="protein sequence ID" value="GMH05468.1"/>
    <property type="molecule type" value="Genomic_DNA"/>
</dbReference>
<dbReference type="PANTHER" id="PTHR31875">
    <property type="entry name" value="PROTEIN DEHYDRATION-INDUCED 19"/>
    <property type="match status" value="1"/>
</dbReference>
<gene>
    <name evidence="4" type="ORF">Nepgr_007308</name>
</gene>
<dbReference type="PANTHER" id="PTHR31875:SF6">
    <property type="entry name" value="PROTEIN DEHYDRATION-INDUCED 19"/>
    <property type="match status" value="1"/>
</dbReference>
<keyword evidence="5" id="KW-1185">Reference proteome</keyword>
<evidence type="ECO:0000256" key="1">
    <source>
        <dbReference type="ARBA" id="ARBA00007109"/>
    </source>
</evidence>
<accession>A0AAD3S6T4</accession>
<name>A0AAD3S6T4_NEPGR</name>
<evidence type="ECO:0000313" key="4">
    <source>
        <dbReference type="EMBL" id="GMH05468.1"/>
    </source>
</evidence>
<dbReference type="InterPro" id="IPR008598">
    <property type="entry name" value="Di19_Zn-bd"/>
</dbReference>
<dbReference type="Pfam" id="PF14571">
    <property type="entry name" value="Di19_C"/>
    <property type="match status" value="1"/>
</dbReference>
<evidence type="ECO:0000313" key="5">
    <source>
        <dbReference type="Proteomes" id="UP001279734"/>
    </source>
</evidence>
<evidence type="ECO:0000259" key="2">
    <source>
        <dbReference type="Pfam" id="PF05605"/>
    </source>
</evidence>
<dbReference type="AlphaFoldDB" id="A0AAD3S6T4"/>
<dbReference type="InterPro" id="IPR027935">
    <property type="entry name" value="Di19_C"/>
</dbReference>
<protein>
    <submittedName>
        <fullName evidence="4">Uncharacterized protein</fullName>
    </submittedName>
</protein>